<feature type="region of interest" description="Disordered" evidence="9">
    <location>
        <begin position="570"/>
        <end position="698"/>
    </location>
</feature>
<evidence type="ECO:0000256" key="2">
    <source>
        <dbReference type="ARBA" id="ARBA00022741"/>
    </source>
</evidence>
<keyword evidence="5 6" id="KW-0505">Motor protein</keyword>
<evidence type="ECO:0000259" key="10">
    <source>
        <dbReference type="PROSITE" id="PS50067"/>
    </source>
</evidence>
<feature type="coiled-coil region" evidence="8">
    <location>
        <begin position="350"/>
        <end position="384"/>
    </location>
</feature>
<dbReference type="EMBL" id="CAJZBQ010000018">
    <property type="protein sequence ID" value="CAG9317795.1"/>
    <property type="molecule type" value="Genomic_DNA"/>
</dbReference>
<feature type="region of interest" description="Disordered" evidence="9">
    <location>
        <begin position="711"/>
        <end position="730"/>
    </location>
</feature>
<dbReference type="Proteomes" id="UP001162131">
    <property type="component" value="Unassembled WGS sequence"/>
</dbReference>
<proteinExistence type="inferred from homology"/>
<dbReference type="InterPro" id="IPR001752">
    <property type="entry name" value="Kinesin_motor_dom"/>
</dbReference>
<dbReference type="PANTHER" id="PTHR47968">
    <property type="entry name" value="CENTROMERE PROTEIN E"/>
    <property type="match status" value="1"/>
</dbReference>
<dbReference type="Pfam" id="PF00225">
    <property type="entry name" value="Kinesin"/>
    <property type="match status" value="1"/>
</dbReference>
<protein>
    <recommendedName>
        <fullName evidence="7">Kinesin-like protein</fullName>
    </recommendedName>
</protein>
<feature type="compositionally biased region" description="Basic and acidic residues" evidence="9">
    <location>
        <begin position="750"/>
        <end position="759"/>
    </location>
</feature>
<feature type="domain" description="Kinesin motor" evidence="10">
    <location>
        <begin position="8"/>
        <end position="342"/>
    </location>
</feature>
<evidence type="ECO:0000256" key="5">
    <source>
        <dbReference type="ARBA" id="ARBA00023175"/>
    </source>
</evidence>
<keyword evidence="1 7" id="KW-0493">Microtubule</keyword>
<accession>A0AAU9IUS9</accession>
<dbReference type="PRINTS" id="PR00380">
    <property type="entry name" value="KINESINHEAVY"/>
</dbReference>
<feature type="region of interest" description="Disordered" evidence="9">
    <location>
        <begin position="739"/>
        <end position="766"/>
    </location>
</feature>
<dbReference type="InterPro" id="IPR027640">
    <property type="entry name" value="Kinesin-like_fam"/>
</dbReference>
<dbReference type="PROSITE" id="PS00411">
    <property type="entry name" value="KINESIN_MOTOR_1"/>
    <property type="match status" value="1"/>
</dbReference>
<dbReference type="SUPFAM" id="SSF52540">
    <property type="entry name" value="P-loop containing nucleoside triphosphate hydrolases"/>
    <property type="match status" value="1"/>
</dbReference>
<keyword evidence="3 6" id="KW-0067">ATP-binding</keyword>
<evidence type="ECO:0000256" key="6">
    <source>
        <dbReference type="PROSITE-ProRule" id="PRU00283"/>
    </source>
</evidence>
<dbReference type="PANTHER" id="PTHR47968:SF13">
    <property type="entry name" value="KINESIN-LIKE PROTEIN KIF19 ISOFORM X1"/>
    <property type="match status" value="1"/>
</dbReference>
<feature type="compositionally biased region" description="Polar residues" evidence="9">
    <location>
        <begin position="711"/>
        <end position="723"/>
    </location>
</feature>
<dbReference type="InterPro" id="IPR027417">
    <property type="entry name" value="P-loop_NTPase"/>
</dbReference>
<reference evidence="11" key="1">
    <citation type="submission" date="2021-09" db="EMBL/GenBank/DDBJ databases">
        <authorList>
            <consortium name="AG Swart"/>
            <person name="Singh M."/>
            <person name="Singh A."/>
            <person name="Seah K."/>
            <person name="Emmerich C."/>
        </authorList>
    </citation>
    <scope>NUCLEOTIDE SEQUENCE</scope>
    <source>
        <strain evidence="11">ATCC30299</strain>
    </source>
</reference>
<comment type="similarity">
    <text evidence="6 7">Belongs to the TRAFAC class myosin-kinesin ATPase superfamily. Kinesin family.</text>
</comment>
<dbReference type="AlphaFoldDB" id="A0AAU9IUS9"/>
<dbReference type="InterPro" id="IPR036961">
    <property type="entry name" value="Kinesin_motor_dom_sf"/>
</dbReference>
<evidence type="ECO:0000256" key="9">
    <source>
        <dbReference type="SAM" id="MobiDB-lite"/>
    </source>
</evidence>
<dbReference type="PROSITE" id="PS50067">
    <property type="entry name" value="KINESIN_MOTOR_2"/>
    <property type="match status" value="1"/>
</dbReference>
<dbReference type="SMART" id="SM00129">
    <property type="entry name" value="KISc"/>
    <property type="match status" value="1"/>
</dbReference>
<feature type="binding site" evidence="6">
    <location>
        <begin position="96"/>
        <end position="103"/>
    </location>
    <ligand>
        <name>ATP</name>
        <dbReference type="ChEBI" id="CHEBI:30616"/>
    </ligand>
</feature>
<evidence type="ECO:0000256" key="7">
    <source>
        <dbReference type="RuleBase" id="RU000394"/>
    </source>
</evidence>
<dbReference type="GO" id="GO:0005524">
    <property type="term" value="F:ATP binding"/>
    <property type="evidence" value="ECO:0007669"/>
    <property type="project" value="UniProtKB-UniRule"/>
</dbReference>
<organism evidence="11 12">
    <name type="scientific">Blepharisma stoltei</name>
    <dbReference type="NCBI Taxonomy" id="1481888"/>
    <lineage>
        <taxon>Eukaryota</taxon>
        <taxon>Sar</taxon>
        <taxon>Alveolata</taxon>
        <taxon>Ciliophora</taxon>
        <taxon>Postciliodesmatophora</taxon>
        <taxon>Heterotrichea</taxon>
        <taxon>Heterotrichida</taxon>
        <taxon>Blepharismidae</taxon>
        <taxon>Blepharisma</taxon>
    </lineage>
</organism>
<evidence type="ECO:0000256" key="8">
    <source>
        <dbReference type="SAM" id="Coils"/>
    </source>
</evidence>
<keyword evidence="2 6" id="KW-0547">Nucleotide-binding</keyword>
<feature type="compositionally biased region" description="Basic and acidic residues" evidence="9">
    <location>
        <begin position="587"/>
        <end position="602"/>
    </location>
</feature>
<feature type="coiled-coil region" evidence="8">
    <location>
        <begin position="429"/>
        <end position="471"/>
    </location>
</feature>
<evidence type="ECO:0000256" key="3">
    <source>
        <dbReference type="ARBA" id="ARBA00022840"/>
    </source>
</evidence>
<dbReference type="Gene3D" id="3.40.850.10">
    <property type="entry name" value="Kinesin motor domain"/>
    <property type="match status" value="1"/>
</dbReference>
<gene>
    <name evidence="11" type="ORF">BSTOLATCC_MIC19037</name>
</gene>
<comment type="caution">
    <text evidence="11">The sequence shown here is derived from an EMBL/GenBank/DDBJ whole genome shotgun (WGS) entry which is preliminary data.</text>
</comment>
<dbReference type="InterPro" id="IPR019821">
    <property type="entry name" value="Kinesin_motor_CS"/>
</dbReference>
<dbReference type="GO" id="GO:0008017">
    <property type="term" value="F:microtubule binding"/>
    <property type="evidence" value="ECO:0007669"/>
    <property type="project" value="InterPro"/>
</dbReference>
<name>A0AAU9IUS9_9CILI</name>
<keyword evidence="12" id="KW-1185">Reference proteome</keyword>
<dbReference type="GO" id="GO:0005874">
    <property type="term" value="C:microtubule"/>
    <property type="evidence" value="ECO:0007669"/>
    <property type="project" value="UniProtKB-KW"/>
</dbReference>
<sequence length="818" mass="94102">MNKDEESAFKVFIRVRPLLDRENSPQNNKSRSHKLKIHDSTILITEKRWNHKKNHCYTFDRIFSENHRNNHIYQETLYPIIGGVLNGFNATCFAYGMTGAGKTFTMIGDPCTHTRDPGLSLLAIEDLFSRSKSDKNHITIKISYFEIYNEKVIDLLNEKSRNILVIEDPLKGTILSGISEYQIDDNQYASQLIQEGDSKRVIAYTDANHASTRSHVILQISIEKNSNFRNVIEEIIYSKLFLIDLAGSEKISATESRGALRSIEGGNINRSLLALVNCINILSDSRKKGKFVPYRDSKLTRILKEALGGNTKTIMIACISPSLHYIDETLNTLKYAERARKIINKTSQNISEVEAHVSEYKEIISSLRQEIEFLSMQLKRDESNWKLAYQKTPNISIEENADEEKSLQEEIYYDLQSQLQANFEEHWDIKKNVKEIEALNEKNKALLKSALEEKNDNKDSYIATINQIIKENEDTRKELLANLHQNIQEKTRLMQLAGELNKDKKRDILELQIKLRSSRMQRLNLQVENMSYKEEMLKAKHESKQKDTIIASLQSEIINLKEIINKFEIPEHDSPPWTKQANSPEFRTPESHSFSRELEDPKPSLCQSNKTVKHAATKLEQARSERKSRQRSPAPLSSSNSPVIYRSRTPIKCNISDLDQARTERRRSQSRSRPTSPNIETIRFLENYPSEKTPEDTKISQKVAVAATSLRSFSQVPAKSSSPSKRDQNYDLKMQKGAFSNMHQVKPKRERQQSSEGRNRLRYTNNTKKFLKVNTSAQLQEKPSPAAFLAKNLYKLLMEKDTSKPAPIPGSQRRPAFH</sequence>
<dbReference type="GO" id="GO:0003777">
    <property type="term" value="F:microtubule motor activity"/>
    <property type="evidence" value="ECO:0007669"/>
    <property type="project" value="InterPro"/>
</dbReference>
<dbReference type="GO" id="GO:0007018">
    <property type="term" value="P:microtubule-based movement"/>
    <property type="evidence" value="ECO:0007669"/>
    <property type="project" value="InterPro"/>
</dbReference>
<keyword evidence="4 8" id="KW-0175">Coiled coil</keyword>
<evidence type="ECO:0000313" key="12">
    <source>
        <dbReference type="Proteomes" id="UP001162131"/>
    </source>
</evidence>
<evidence type="ECO:0000313" key="11">
    <source>
        <dbReference type="EMBL" id="CAG9317795.1"/>
    </source>
</evidence>
<evidence type="ECO:0000256" key="4">
    <source>
        <dbReference type="ARBA" id="ARBA00023054"/>
    </source>
</evidence>
<evidence type="ECO:0000256" key="1">
    <source>
        <dbReference type="ARBA" id="ARBA00022701"/>
    </source>
</evidence>